<dbReference type="GeneID" id="99506728"/>
<accession>A0AAD0S2C6</accession>
<sequence length="710" mass="79131">MPKFNTLFLSCAAALSLPAAAEDIKAYQSFSGYTGLINTPNAEAQLKGTADIGFNNQLDLRGREYVDGHNFIFSAGLFDGLEVSGQIASSTMHDNLFASEGRGQIRDLSFNAKYQLPYIPKNWFSVAVGAKDIGGAANNYETYYVVASKELWDFRFSAGVGRSDRRTGEMDGAFAGVEWQPLEWFSVLTEYDAEAVNAAARITVPKKWLYDIGELTFTSRFYSSTDFSEEKDTYWGVNFSLPLSDEAKSNYKPVEPAPYVAPVSTKPMAKVNDHGVGFIHTAMAPELAEQPKALTLAKINKAPKELSNANLGDQVQQLKDALLNDGFENVVVGFNTSTIFINFENSVFNRNNVDAIGVVLGRITENVSIANKHFSVQLSKSDLPLIAIEGNIDNYRAFIERGISPDLNIQHGRASIPEGVVWAGKAQASPYFKPRLTVSPVLSSTYATEFGVFDYSVGARATLDIPLWKGAGINVAAQTIIEESDDFEDRKVFDNYSLDEGIVNASLYQTFALPFGFYNQTQIGFYKDYFDYKAIINETAWLSPEGRHKVSAKLGYFDFADYRATREYQTLSYQYNWVEHDITLHATGGNYFYEDSGYKLESRFWFGDSYVGVYYQDTESQKIGVAISIPLTPRKDMNVTRYGQLKGQAAWRTSVGTRIGNDVNTLVFNEAYAPTSSITLDNTVFNKGRLNASYIYNNLARMKEAYESYK</sequence>
<feature type="signal peptide" evidence="1">
    <location>
        <begin position="1"/>
        <end position="21"/>
    </location>
</feature>
<dbReference type="KEGG" id="pdj:D0907_14715"/>
<evidence type="ECO:0000313" key="2">
    <source>
        <dbReference type="EMBL" id="AXV66448.1"/>
    </source>
</evidence>
<dbReference type="RefSeq" id="WP_118844673.1">
    <property type="nucleotide sequence ID" value="NZ_CP032090.1"/>
</dbReference>
<dbReference type="EMBL" id="CP032090">
    <property type="protein sequence ID" value="AXV66448.1"/>
    <property type="molecule type" value="Genomic_DNA"/>
</dbReference>
<proteinExistence type="predicted"/>
<evidence type="ECO:0000313" key="3">
    <source>
        <dbReference type="Proteomes" id="UP000264605"/>
    </source>
</evidence>
<evidence type="ECO:0008006" key="4">
    <source>
        <dbReference type="Google" id="ProtNLM"/>
    </source>
</evidence>
<evidence type="ECO:0000256" key="1">
    <source>
        <dbReference type="SAM" id="SignalP"/>
    </source>
</evidence>
<name>A0AAD0S2C6_9GAMM</name>
<feature type="chain" id="PRO_5042222101" description="Exopolysaccharide biosynthesis protein YbjH" evidence="1">
    <location>
        <begin position="22"/>
        <end position="710"/>
    </location>
</feature>
<reference evidence="2 3" key="1">
    <citation type="submission" date="2018-08" db="EMBL/GenBank/DDBJ databases">
        <title>Draft genome sequence of Pseudoalteromonas donghaensis HJ51.</title>
        <authorList>
            <person name="Oh J."/>
            <person name="Roh D."/>
        </authorList>
    </citation>
    <scope>NUCLEOTIDE SEQUENCE [LARGE SCALE GENOMIC DNA]</scope>
    <source>
        <strain evidence="2 3">HJ51</strain>
    </source>
</reference>
<dbReference type="Pfam" id="PF06082">
    <property type="entry name" value="YjbH"/>
    <property type="match status" value="2"/>
</dbReference>
<dbReference type="Proteomes" id="UP000264605">
    <property type="component" value="Chromosome"/>
</dbReference>
<protein>
    <recommendedName>
        <fullName evidence="4">Exopolysaccharide biosynthesis protein YbjH</fullName>
    </recommendedName>
</protein>
<dbReference type="InterPro" id="IPR010344">
    <property type="entry name" value="YbjH"/>
</dbReference>
<keyword evidence="1" id="KW-0732">Signal</keyword>
<dbReference type="AlphaFoldDB" id="A0AAD0S2C6"/>
<organism evidence="2 3">
    <name type="scientific">Pseudoalteromonas lipolytica</name>
    <dbReference type="NCBI Taxonomy" id="570156"/>
    <lineage>
        <taxon>Bacteria</taxon>
        <taxon>Pseudomonadati</taxon>
        <taxon>Pseudomonadota</taxon>
        <taxon>Gammaproteobacteria</taxon>
        <taxon>Alteromonadales</taxon>
        <taxon>Pseudoalteromonadaceae</taxon>
        <taxon>Pseudoalteromonas</taxon>
    </lineage>
</organism>
<gene>
    <name evidence="2" type="ORF">D0907_14715</name>
</gene>